<reference evidence="2" key="1">
    <citation type="submission" date="2018-04" db="EMBL/GenBank/DDBJ databases">
        <authorList>
            <person name="Cornet L."/>
        </authorList>
    </citation>
    <scope>NUCLEOTIDE SEQUENCE [LARGE SCALE GENOMIC DNA]</scope>
</reference>
<evidence type="ECO:0008006" key="3">
    <source>
        <dbReference type="Google" id="ProtNLM"/>
    </source>
</evidence>
<name>A0A2W4WE84_9CYAN</name>
<dbReference type="Gene3D" id="2.160.20.80">
    <property type="entry name" value="E3 ubiquitin-protein ligase SopA"/>
    <property type="match status" value="1"/>
</dbReference>
<sequence length="97" mass="10865">MQRLTAKDLQRRYRAGERNFAGVDLSGESLRGMNLKGINLAGADLSRTDIRGTRFVNANLQGTQFTQARAGLQRRWLRKGSLPPRQTTLLKRPEIGA</sequence>
<dbReference type="EMBL" id="QBMN01000042">
    <property type="protein sequence ID" value="PZO42792.1"/>
    <property type="molecule type" value="Genomic_DNA"/>
</dbReference>
<dbReference type="InterPro" id="IPR001646">
    <property type="entry name" value="5peptide_repeat"/>
</dbReference>
<proteinExistence type="predicted"/>
<dbReference type="Proteomes" id="UP000249081">
    <property type="component" value="Unassembled WGS sequence"/>
</dbReference>
<organism evidence="1 2">
    <name type="scientific">Shackletoniella antarctica</name>
    <dbReference type="NCBI Taxonomy" id="268115"/>
    <lineage>
        <taxon>Bacteria</taxon>
        <taxon>Bacillati</taxon>
        <taxon>Cyanobacteriota</taxon>
        <taxon>Cyanophyceae</taxon>
        <taxon>Oculatellales</taxon>
        <taxon>Oculatellaceae</taxon>
        <taxon>Shackletoniella</taxon>
    </lineage>
</organism>
<accession>A0A2W4WE84</accession>
<dbReference type="Pfam" id="PF00805">
    <property type="entry name" value="Pentapeptide"/>
    <property type="match status" value="1"/>
</dbReference>
<evidence type="ECO:0000313" key="2">
    <source>
        <dbReference type="Proteomes" id="UP000249081"/>
    </source>
</evidence>
<evidence type="ECO:0000313" key="1">
    <source>
        <dbReference type="EMBL" id="PZO42792.1"/>
    </source>
</evidence>
<comment type="caution">
    <text evidence="1">The sequence shown here is derived from an EMBL/GenBank/DDBJ whole genome shotgun (WGS) entry which is preliminary data.</text>
</comment>
<dbReference type="SUPFAM" id="SSF141571">
    <property type="entry name" value="Pentapeptide repeat-like"/>
    <property type="match status" value="1"/>
</dbReference>
<reference evidence="1 2" key="2">
    <citation type="submission" date="2018-06" db="EMBL/GenBank/DDBJ databases">
        <title>Metagenomic assembly of (sub)arctic Cyanobacteria and their associated microbiome from non-axenic cultures.</title>
        <authorList>
            <person name="Baurain D."/>
        </authorList>
    </citation>
    <scope>NUCLEOTIDE SEQUENCE [LARGE SCALE GENOMIC DNA]</scope>
    <source>
        <strain evidence="1">ULC041bin1</strain>
    </source>
</reference>
<dbReference type="AlphaFoldDB" id="A0A2W4WE84"/>
<protein>
    <recommendedName>
        <fullName evidence="3">Pentapeptide repeat-containing protein</fullName>
    </recommendedName>
</protein>
<gene>
    <name evidence="1" type="ORF">DCF17_07885</name>
</gene>